<evidence type="ECO:0008006" key="5">
    <source>
        <dbReference type="Google" id="ProtNLM"/>
    </source>
</evidence>
<dbReference type="Pfam" id="PF26381">
    <property type="entry name" value="BREX_PglY_5th"/>
    <property type="match status" value="1"/>
</dbReference>
<dbReference type="InterPro" id="IPR058747">
    <property type="entry name" value="PglY_C"/>
</dbReference>
<dbReference type="Proteomes" id="UP000651728">
    <property type="component" value="Unassembled WGS sequence"/>
</dbReference>
<comment type="caution">
    <text evidence="3">The sequence shown here is derived from an EMBL/GenBank/DDBJ whole genome shotgun (WGS) entry which is preliminary data.</text>
</comment>
<protein>
    <recommendedName>
        <fullName evidence="5">Phage resistance protein</fullName>
    </recommendedName>
</protein>
<evidence type="ECO:0000259" key="2">
    <source>
        <dbReference type="Pfam" id="PF26382"/>
    </source>
</evidence>
<proteinExistence type="predicted"/>
<organism evidence="3 4">
    <name type="scientific">Microbispora amethystogenes</name>
    <dbReference type="NCBI Taxonomy" id="1427754"/>
    <lineage>
        <taxon>Bacteria</taxon>
        <taxon>Bacillati</taxon>
        <taxon>Actinomycetota</taxon>
        <taxon>Actinomycetes</taxon>
        <taxon>Streptosporangiales</taxon>
        <taxon>Streptosporangiaceae</taxon>
        <taxon>Microbispora</taxon>
    </lineage>
</organism>
<dbReference type="RefSeq" id="WP_204288898.1">
    <property type="nucleotide sequence ID" value="NZ_BAABEJ010000021.1"/>
</dbReference>
<name>A0ABQ4FN80_9ACTN</name>
<feature type="domain" description="ATPase PglY 5th" evidence="1">
    <location>
        <begin position="843"/>
        <end position="945"/>
    </location>
</feature>
<evidence type="ECO:0000259" key="1">
    <source>
        <dbReference type="Pfam" id="PF26381"/>
    </source>
</evidence>
<accession>A0ABQ4FN80</accession>
<evidence type="ECO:0000313" key="3">
    <source>
        <dbReference type="EMBL" id="GIH36265.1"/>
    </source>
</evidence>
<gene>
    <name evidence="3" type="ORF">Mam01_64290</name>
</gene>
<dbReference type="EMBL" id="BOOB01000057">
    <property type="protein sequence ID" value="GIH36265.1"/>
    <property type="molecule type" value="Genomic_DNA"/>
</dbReference>
<dbReference type="InterPro" id="IPR058748">
    <property type="entry name" value="PglY_5th"/>
</dbReference>
<reference evidence="3 4" key="1">
    <citation type="submission" date="2021-01" db="EMBL/GenBank/DDBJ databases">
        <title>Whole genome shotgun sequence of Microbispora amethystogenes NBRC 101907.</title>
        <authorList>
            <person name="Komaki H."/>
            <person name="Tamura T."/>
        </authorList>
    </citation>
    <scope>NUCLEOTIDE SEQUENCE [LARGE SCALE GENOMIC DNA]</scope>
    <source>
        <strain evidence="3 4">NBRC 101907</strain>
    </source>
</reference>
<feature type="domain" description="ATPase PglY C-terminal" evidence="2">
    <location>
        <begin position="990"/>
        <end position="1166"/>
    </location>
</feature>
<keyword evidence="4" id="KW-1185">Reference proteome</keyword>
<sequence>MAASPDGATLLRDVIEIPESLSANDFVLKLSDGVSRIKATLDSYVVTPQLAQSFDQALGYIRGTQEKGVSDAVFLHGSFGSGKSHFMAVLNAILQHNPDARGLRGLESVLDKHDGWLAGKKLLCLNYHLMGASTVEEAVLGGYVSQIAQLHPDASLPEVHTTDRLFADADRMRARQGDEVFFRSLISRAAGGWGTLSTSWDAASYERARHAPVGDEARGTLVTALVDSYFTSFTRGADYIPLEEGLEVVSGHARRLGYHGVVLFIDELVLWLASRSNDTTFVNREGPKLSKLVESASSRRPIPLMSFVARQRDIKDFLGENFTGAERYATSQTFRWWEDRFNKIVLADGNLPLIVERRLLDPKPGGREALDAAFAHVTREPKVWNVLLEGLDDSSDQVSFRRTYPFSPALVSTMVALSSLLQRERTGLRTMAELLRRGRDELRVDDLIPVGDVYDVLMSAGMVPLTDDIAQHFTNARTLFEEKLLPRLLDRHRLTADQAEGLARTHAFVSDARLVKTALLAAIAPNVPALRTLTAQKLAALNHGTIRTRLAGEETGKVLALFKDLAQSGVSEIHLSDDPKNPLITIQLAGVDYESVLDRVRNQDTIGERRQLLRHLVFASLGASAPADTLGGGYTHSFVWRGSRRTVDLVYGNVRNADELPDSALLAEGDRWKLVIDFPFDEQNFGPNDDLARIENLESRGVRSRTVVWVPAFFTKERENDLGELVCLRYLLASDDRFEQNANHLSPQDRSAARALLNNRKTTLESKLAQVIQQAYGAAEREEADIDSSRGHLSFYKSLDPQLDLGAPVGARLADCLAHLLDQMLSAQYPAHPHFPSEVRRGDIATVLEYLEAAAADEHGRVPVAAKDREVLRKVANPLKLGEALENAFLLTGDTFPLRRHFTQLAAQDGLEQSIGVGKLIAWLDQPQARGLDHAVRGLVVAAFALAQDREWFRGEEGPVPRPPVDRIDAAYELRLPRLPDESHWRAASDRADRIFGVASGERRSAATVNRLATAVREQARTLQEPARQLVTLLDAHRDQLGLTGNRATDGTVDRLGLAKSAASLVTFLAAEPEAYDLVTSLATTALDAAPETLARSLKTARATAFALEQMDWDLLRAVATRSSYDPAAATIVEHLRVVAAYQETQSSLAPALADAKRQAQQLLARLVPDPPIIDPPIVIPPGRTDSSTSGSVKVFADTIDDALSALKAFAEAHPGKQITVTWQITTEVTQP</sequence>
<evidence type="ECO:0000313" key="4">
    <source>
        <dbReference type="Proteomes" id="UP000651728"/>
    </source>
</evidence>
<dbReference type="Pfam" id="PF26382">
    <property type="entry name" value="BREX_PglY_6th"/>
    <property type="match status" value="1"/>
</dbReference>